<dbReference type="GO" id="GO:0051539">
    <property type="term" value="F:4 iron, 4 sulfur cluster binding"/>
    <property type="evidence" value="ECO:0007669"/>
    <property type="project" value="TreeGrafter"/>
</dbReference>
<dbReference type="SMART" id="SM00729">
    <property type="entry name" value="Elp3"/>
    <property type="match status" value="1"/>
</dbReference>
<evidence type="ECO:0000259" key="5">
    <source>
        <dbReference type="PROSITE" id="PS51918"/>
    </source>
</evidence>
<protein>
    <submittedName>
        <fullName evidence="6">Radical SAM protein</fullName>
    </submittedName>
</protein>
<keyword evidence="4" id="KW-0411">Iron-sulfur</keyword>
<proteinExistence type="predicted"/>
<keyword evidence="3" id="KW-0408">Iron</keyword>
<dbReference type="InterPro" id="IPR058240">
    <property type="entry name" value="rSAM_sf"/>
</dbReference>
<dbReference type="Proteomes" id="UP000316080">
    <property type="component" value="Unassembled WGS sequence"/>
</dbReference>
<dbReference type="InterPro" id="IPR034505">
    <property type="entry name" value="Coproporphyrinogen-III_oxidase"/>
</dbReference>
<evidence type="ECO:0000313" key="7">
    <source>
        <dbReference type="EMBL" id="TDA38756.1"/>
    </source>
</evidence>
<accession>A0A520KES3</accession>
<dbReference type="CDD" id="cd01335">
    <property type="entry name" value="Radical_SAM"/>
    <property type="match status" value="1"/>
</dbReference>
<sequence>MILYGKLLKDKNLKISDIHVGGGTPSLLNPLHYKELLEVLSSFFNIKNDFEYGIEANPNDLNEDYLFKLHDAGINKLSIGIQSFNDLNLKILGRIHNSKDNIMAIENALKVDFKLINIDLMYFLPAQEINNWINDIEKATEFNVTQITLYPLLIVHYRPMYKLIKEGKIPEQPNKKIFNLMYIKAIEILKNRGFKPIRYYSFSKTNKEYSTVEKEMIGPLIAFGSGAMGFIGGCEYINTCFPNEYIKAIIDGKFPIAGIRLVSIEERIIRYVQERLGTLKLYFEDFKKKFNEDFYSSINKTSFKYAFYIDKLLGNIKITNSGIELTEKGMLNRNWSGWAFVLLIPCGIVKKYLNEPWPKIASILS</sequence>
<keyword evidence="2" id="KW-0479">Metal-binding</keyword>
<dbReference type="PANTHER" id="PTHR13932">
    <property type="entry name" value="COPROPORPHYRINIGEN III OXIDASE"/>
    <property type="match status" value="1"/>
</dbReference>
<dbReference type="InterPro" id="IPR013785">
    <property type="entry name" value="Aldolase_TIM"/>
</dbReference>
<dbReference type="GO" id="GO:0003824">
    <property type="term" value="F:catalytic activity"/>
    <property type="evidence" value="ECO:0007669"/>
    <property type="project" value="InterPro"/>
</dbReference>
<gene>
    <name evidence="7" type="ORF">DSO09_03700</name>
    <name evidence="6" type="ORF">EF809_04720</name>
</gene>
<dbReference type="InterPro" id="IPR007197">
    <property type="entry name" value="rSAM"/>
</dbReference>
<dbReference type="Pfam" id="PF04055">
    <property type="entry name" value="Radical_SAM"/>
    <property type="match status" value="1"/>
</dbReference>
<name>A0A520KES3_9CREN</name>
<dbReference type="GO" id="GO:0006779">
    <property type="term" value="P:porphyrin-containing compound biosynthetic process"/>
    <property type="evidence" value="ECO:0007669"/>
    <property type="project" value="TreeGrafter"/>
</dbReference>
<organism evidence="6 8">
    <name type="scientific">Thermoproteota archaeon</name>
    <dbReference type="NCBI Taxonomy" id="2056631"/>
    <lineage>
        <taxon>Archaea</taxon>
        <taxon>Thermoproteota</taxon>
    </lineage>
</organism>
<evidence type="ECO:0000256" key="3">
    <source>
        <dbReference type="ARBA" id="ARBA00023004"/>
    </source>
</evidence>
<keyword evidence="1" id="KW-0949">S-adenosyl-L-methionine</keyword>
<comment type="caution">
    <text evidence="6">The sequence shown here is derived from an EMBL/GenBank/DDBJ whole genome shotgun (WGS) entry which is preliminary data.</text>
</comment>
<dbReference type="InterPro" id="IPR006638">
    <property type="entry name" value="Elp3/MiaA/NifB-like_rSAM"/>
</dbReference>
<dbReference type="PROSITE" id="PS51918">
    <property type="entry name" value="RADICAL_SAM"/>
    <property type="match status" value="1"/>
</dbReference>
<evidence type="ECO:0000313" key="8">
    <source>
        <dbReference type="Proteomes" id="UP000316080"/>
    </source>
</evidence>
<evidence type="ECO:0000313" key="6">
    <source>
        <dbReference type="EMBL" id="RZN55712.1"/>
    </source>
</evidence>
<evidence type="ECO:0000256" key="2">
    <source>
        <dbReference type="ARBA" id="ARBA00022723"/>
    </source>
</evidence>
<dbReference type="EMBL" id="QNVI01000043">
    <property type="protein sequence ID" value="TDA38756.1"/>
    <property type="molecule type" value="Genomic_DNA"/>
</dbReference>
<dbReference type="Gene3D" id="3.20.20.70">
    <property type="entry name" value="Aldolase class I"/>
    <property type="match status" value="1"/>
</dbReference>
<dbReference type="EMBL" id="RXIH01000037">
    <property type="protein sequence ID" value="RZN55712.1"/>
    <property type="molecule type" value="Genomic_DNA"/>
</dbReference>
<reference evidence="6 8" key="2">
    <citation type="journal article" date="2019" name="Nat. Microbiol.">
        <title>Wide diversity of methane and short-chain alkane metabolisms in uncultured archaea.</title>
        <authorList>
            <person name="Borrel G."/>
            <person name="Adam P.S."/>
            <person name="McKay L.J."/>
            <person name="Chen L.X."/>
            <person name="Sierra-Garcia I.N."/>
            <person name="Sieber C.M."/>
            <person name="Letourneur Q."/>
            <person name="Ghozlane A."/>
            <person name="Andersen G.L."/>
            <person name="Li W.J."/>
            <person name="Hallam S.J."/>
            <person name="Muyzer G."/>
            <person name="de Oliveira V.M."/>
            <person name="Inskeep W.P."/>
            <person name="Banfield J.F."/>
            <person name="Gribaldo S."/>
        </authorList>
    </citation>
    <scope>NUCLEOTIDE SEQUENCE [LARGE SCALE GENOMIC DNA]</scope>
    <source>
        <strain evidence="6">Verst-YHS</strain>
    </source>
</reference>
<dbReference type="PANTHER" id="PTHR13932:SF5">
    <property type="entry name" value="RADICAL S-ADENOSYL METHIONINE DOMAIN-CONTAINING PROTEIN 1, MITOCHONDRIAL"/>
    <property type="match status" value="1"/>
</dbReference>
<evidence type="ECO:0000256" key="1">
    <source>
        <dbReference type="ARBA" id="ARBA00022691"/>
    </source>
</evidence>
<dbReference type="Proteomes" id="UP000317265">
    <property type="component" value="Unassembled WGS sequence"/>
</dbReference>
<dbReference type="GO" id="GO:0005737">
    <property type="term" value="C:cytoplasm"/>
    <property type="evidence" value="ECO:0007669"/>
    <property type="project" value="TreeGrafter"/>
</dbReference>
<reference evidence="7 9" key="1">
    <citation type="journal article" date="2019" name="Nat. Microbiol.">
        <title>Expanding anaerobic alkane metabolism in the domain of Archaea.</title>
        <authorList>
            <person name="Wang Y."/>
            <person name="Wegener G."/>
            <person name="Hou J."/>
            <person name="Wang F."/>
            <person name="Xiao X."/>
        </authorList>
    </citation>
    <scope>NUCLEOTIDE SEQUENCE [LARGE SCALE GENOMIC DNA]</scope>
    <source>
        <strain evidence="7">WYZ-LMO11</strain>
    </source>
</reference>
<evidence type="ECO:0000256" key="4">
    <source>
        <dbReference type="ARBA" id="ARBA00023014"/>
    </source>
</evidence>
<dbReference type="SUPFAM" id="SSF102114">
    <property type="entry name" value="Radical SAM enzymes"/>
    <property type="match status" value="1"/>
</dbReference>
<dbReference type="GO" id="GO:0046872">
    <property type="term" value="F:metal ion binding"/>
    <property type="evidence" value="ECO:0007669"/>
    <property type="project" value="UniProtKB-KW"/>
</dbReference>
<evidence type="ECO:0000313" key="9">
    <source>
        <dbReference type="Proteomes" id="UP000317265"/>
    </source>
</evidence>
<feature type="domain" description="Radical SAM core" evidence="5">
    <location>
        <begin position="1"/>
        <end position="195"/>
    </location>
</feature>
<dbReference type="AlphaFoldDB" id="A0A520KES3"/>